<dbReference type="RefSeq" id="XP_068359793.1">
    <property type="nucleotide sequence ID" value="XM_068504195.1"/>
</dbReference>
<keyword evidence="1" id="KW-0472">Membrane</keyword>
<keyword evidence="1" id="KW-0812">Transmembrane</keyword>
<feature type="transmembrane region" description="Helical" evidence="1">
    <location>
        <begin position="137"/>
        <end position="156"/>
    </location>
</feature>
<name>A0A1J4K5C5_9EUKA</name>
<organism evidence="2 3">
    <name type="scientific">Tritrichomonas foetus</name>
    <dbReference type="NCBI Taxonomy" id="1144522"/>
    <lineage>
        <taxon>Eukaryota</taxon>
        <taxon>Metamonada</taxon>
        <taxon>Parabasalia</taxon>
        <taxon>Tritrichomonadida</taxon>
        <taxon>Tritrichomonadidae</taxon>
        <taxon>Tritrichomonas</taxon>
    </lineage>
</organism>
<feature type="transmembrane region" description="Helical" evidence="1">
    <location>
        <begin position="36"/>
        <end position="56"/>
    </location>
</feature>
<feature type="transmembrane region" description="Helical" evidence="1">
    <location>
        <begin position="241"/>
        <end position="259"/>
    </location>
</feature>
<dbReference type="GeneID" id="94838899"/>
<gene>
    <name evidence="2" type="ORF">TRFO_25183</name>
</gene>
<feature type="transmembrane region" description="Helical" evidence="1">
    <location>
        <begin position="97"/>
        <end position="117"/>
    </location>
</feature>
<feature type="transmembrane region" description="Helical" evidence="1">
    <location>
        <begin position="218"/>
        <end position="235"/>
    </location>
</feature>
<evidence type="ECO:0000256" key="1">
    <source>
        <dbReference type="SAM" id="Phobius"/>
    </source>
</evidence>
<keyword evidence="3" id="KW-1185">Reference proteome</keyword>
<keyword evidence="1" id="KW-1133">Transmembrane helix</keyword>
<proteinExistence type="predicted"/>
<feature type="transmembrane region" description="Helical" evidence="1">
    <location>
        <begin position="790"/>
        <end position="814"/>
    </location>
</feature>
<feature type="transmembrane region" description="Helical" evidence="1">
    <location>
        <begin position="882"/>
        <end position="907"/>
    </location>
</feature>
<comment type="caution">
    <text evidence="2">The sequence shown here is derived from an EMBL/GenBank/DDBJ whole genome shotgun (WGS) entry which is preliminary data.</text>
</comment>
<reference evidence="2" key="1">
    <citation type="submission" date="2016-10" db="EMBL/GenBank/DDBJ databases">
        <authorList>
            <person name="Benchimol M."/>
            <person name="Almeida L.G."/>
            <person name="Vasconcelos A.T."/>
            <person name="Perreira-Neves A."/>
            <person name="Rosa I.A."/>
            <person name="Tasca T."/>
            <person name="Bogo M.R."/>
            <person name="de Souza W."/>
        </authorList>
    </citation>
    <scope>NUCLEOTIDE SEQUENCE [LARGE SCALE GENOMIC DNA]</scope>
    <source>
        <strain evidence="2">K</strain>
    </source>
</reference>
<evidence type="ECO:0000313" key="3">
    <source>
        <dbReference type="Proteomes" id="UP000179807"/>
    </source>
</evidence>
<feature type="transmembrane region" description="Helical" evidence="1">
    <location>
        <begin position="1030"/>
        <end position="1057"/>
    </location>
</feature>
<evidence type="ECO:0000313" key="2">
    <source>
        <dbReference type="EMBL" id="OHT06657.1"/>
    </source>
</evidence>
<feature type="transmembrane region" description="Helical" evidence="1">
    <location>
        <begin position="176"/>
        <end position="197"/>
    </location>
</feature>
<accession>A0A1J4K5C5</accession>
<evidence type="ECO:0008006" key="4">
    <source>
        <dbReference type="Google" id="ProtNLM"/>
    </source>
</evidence>
<feature type="transmembrane region" description="Helical" evidence="1">
    <location>
        <begin position="302"/>
        <end position="321"/>
    </location>
</feature>
<dbReference type="EMBL" id="MLAK01000718">
    <property type="protein sequence ID" value="OHT06657.1"/>
    <property type="molecule type" value="Genomic_DNA"/>
</dbReference>
<feature type="transmembrane region" description="Helical" evidence="1">
    <location>
        <begin position="850"/>
        <end position="870"/>
    </location>
</feature>
<feature type="transmembrane region" description="Helical" evidence="1">
    <location>
        <begin position="558"/>
        <end position="582"/>
    </location>
</feature>
<dbReference type="Proteomes" id="UP000179807">
    <property type="component" value="Unassembled WGS sequence"/>
</dbReference>
<dbReference type="VEuPathDB" id="TrichDB:TRFO_25183"/>
<protein>
    <recommendedName>
        <fullName evidence="4">PAS domain-containing protein</fullName>
    </recommendedName>
</protein>
<dbReference type="AlphaFoldDB" id="A0A1J4K5C5"/>
<feature type="transmembrane region" description="Helical" evidence="1">
    <location>
        <begin position="271"/>
        <end position="296"/>
    </location>
</feature>
<sequence length="1183" mass="138969">MAEVMPSFLNQKQTEIPKFPESFHFFSYMCSHPSSFLSFVRIFHIFLMAQFYMASFTPIINKIRSEQLDETILSNIFSILVHFTPFEKFRSIRSGEYDNIIILLSIILIVYFFIVYVHYRSFLSTVSFFQFFKHSRIFVLMPVPTIFILPICTSIAQNIGNETYLENRIHIQYIDFIVLVLILISIISFTLWIRPLYYYTPIFLESSIPSRLIPDDHFINFLLAKNFVIFLSLLLSSKLASIFFTIFSCFLNTLLYVDIFKVPFISPFDSAVAMSGLFVNTISTIFSCISIYFPIVFEYQDIFFYSSIPFFIIISLISYFVRNKIELKDPLCKCQQSVWKSTVDKENIDELEAEYVKYGNINDLLASIYCKLILKENDIKTLKQILNLMKGNTFSWPIKFVLFEFYKQCNQDKFSIDNDPQITEIKNEIFAYQDKIDLFWSNIIKGTLLEASQVNILLKKEQEQIRKKYWKLIRIYSQNVDLNSLGSKYLFLKNNDINNEIDLISRYKMFCSTKNIVDTMYYPTGSTTESSYETETDQQKKKVSQNIYRYAINQNLPFIDYVFLILSIILLLISFMLVSIPFQRLIQRASQFKNLPESIGKEVSIGADWGVLDYSLSHAISCTKYVDADHDDIMDLINGHHKPEHLSHVTIGHTVRLIDQIAINLMKNTVQFPNDIRTIAAQDILDYLEQIWLKPTVALYPHSSLIPLRQFRIDTISMINGYCGIVIKNFDGTVHPCQNPSVKEVKMIERDFYANSYTMKEIIMLCMDSSNQYVQKLLDINLTNHDFKFIAIYFLPFILTIFISTFLYFASFYGEYSLVKKYFRPSSHPNENIQVDFCQANEKFKLTHQYFTFSSFLIFMFIFTFLQMYLLLNYTNGAYRNVMNYCIFLSNLGNYSLNSITMLTGFIRRIQYPKNISLHRNLPRYYKGMELTLDHVYTSMIDISHTKSLKFLFDEYCDYHRFNSFHDSISCWSILRVMDLMNYWSNIHVLDTSSFCFDQIQHLIVSHGLPEIRRAITNTARIATLEITKVGFYAFLEILFLAFIGSFVIIVIVIYFLDINGRYAHIVSYLYFLNPAYVTKNRCFIDFLVNLDSKQTQEKYSQSYLKIFNSTNISLLILDRNLNILVGTASFFKDFGYQQQQLCGQSIDIIIPRHFQESNNNEKFYTNLNKIINKNSYIKKYSK</sequence>